<dbReference type="Proteomes" id="UP000735302">
    <property type="component" value="Unassembled WGS sequence"/>
</dbReference>
<keyword evidence="3" id="KW-1185">Reference proteome</keyword>
<dbReference type="EMBL" id="BLXT01005251">
    <property type="protein sequence ID" value="GFO21277.1"/>
    <property type="molecule type" value="Genomic_DNA"/>
</dbReference>
<evidence type="ECO:0000313" key="2">
    <source>
        <dbReference type="EMBL" id="GFO21277.1"/>
    </source>
</evidence>
<evidence type="ECO:0000256" key="1">
    <source>
        <dbReference type="SAM" id="MobiDB-lite"/>
    </source>
</evidence>
<accession>A0AAV4BPI0</accession>
<proteinExistence type="predicted"/>
<name>A0AAV4BPI0_9GAST</name>
<dbReference type="AlphaFoldDB" id="A0AAV4BPI0"/>
<comment type="caution">
    <text evidence="2">The sequence shown here is derived from an EMBL/GenBank/DDBJ whole genome shotgun (WGS) entry which is preliminary data.</text>
</comment>
<sequence length="205" mass="22834">MRVAIIISIAIERRAPPQARVPMMASNSHPRQGPCRYFTVRLLTIVPRFPLNAWRKEGKYFREVSFFPILSSPALSKIDPSTSMIIVMSSSSSPFSSIHSAVATIGEVLEVQKQHWSCLKSKELVNFFFEIISVPRISSSELGVDTIGKEKRLPSTLLGLSRSGMDVSSGRKVLLRSSCKEDIQGEEEKEDKERDRGTTLGSGTY</sequence>
<feature type="region of interest" description="Disordered" evidence="1">
    <location>
        <begin position="178"/>
        <end position="205"/>
    </location>
</feature>
<organism evidence="2 3">
    <name type="scientific">Plakobranchus ocellatus</name>
    <dbReference type="NCBI Taxonomy" id="259542"/>
    <lineage>
        <taxon>Eukaryota</taxon>
        <taxon>Metazoa</taxon>
        <taxon>Spiralia</taxon>
        <taxon>Lophotrochozoa</taxon>
        <taxon>Mollusca</taxon>
        <taxon>Gastropoda</taxon>
        <taxon>Heterobranchia</taxon>
        <taxon>Euthyneura</taxon>
        <taxon>Panpulmonata</taxon>
        <taxon>Sacoglossa</taxon>
        <taxon>Placobranchoidea</taxon>
        <taxon>Plakobranchidae</taxon>
        <taxon>Plakobranchus</taxon>
    </lineage>
</organism>
<reference evidence="2 3" key="1">
    <citation type="journal article" date="2021" name="Elife">
        <title>Chloroplast acquisition without the gene transfer in kleptoplastic sea slugs, Plakobranchus ocellatus.</title>
        <authorList>
            <person name="Maeda T."/>
            <person name="Takahashi S."/>
            <person name="Yoshida T."/>
            <person name="Shimamura S."/>
            <person name="Takaki Y."/>
            <person name="Nagai Y."/>
            <person name="Toyoda A."/>
            <person name="Suzuki Y."/>
            <person name="Arimoto A."/>
            <person name="Ishii H."/>
            <person name="Satoh N."/>
            <person name="Nishiyama T."/>
            <person name="Hasebe M."/>
            <person name="Maruyama T."/>
            <person name="Minagawa J."/>
            <person name="Obokata J."/>
            <person name="Shigenobu S."/>
        </authorList>
    </citation>
    <scope>NUCLEOTIDE SEQUENCE [LARGE SCALE GENOMIC DNA]</scope>
</reference>
<evidence type="ECO:0000313" key="3">
    <source>
        <dbReference type="Proteomes" id="UP000735302"/>
    </source>
</evidence>
<gene>
    <name evidence="2" type="ORF">PoB_004778200</name>
</gene>
<protein>
    <submittedName>
        <fullName evidence="2">Uncharacterized protein</fullName>
    </submittedName>
</protein>